<accession>A0ABX0IML2</accession>
<name>A0ABX0IML2_9FLAO</name>
<protein>
    <submittedName>
        <fullName evidence="1">Uncharacterized protein</fullName>
    </submittedName>
</protein>
<reference evidence="1 2" key="3">
    <citation type="submission" date="2020-02" db="EMBL/GenBank/DDBJ databases">
        <title>Flavobacterium profundi sp. nov., isolated from a deep-sea seamount.</title>
        <authorList>
            <person name="Zhang D.-C."/>
        </authorList>
    </citation>
    <scope>NUCLEOTIDE SEQUENCE [LARGE SCALE GENOMIC DNA]</scope>
    <source>
        <strain evidence="1 2">EC11</strain>
    </source>
</reference>
<gene>
    <name evidence="1" type="ORF">FIA58_004610</name>
</gene>
<comment type="caution">
    <text evidence="1">The sequence shown here is derived from an EMBL/GenBank/DDBJ whole genome shotgun (WGS) entry which is preliminary data.</text>
</comment>
<evidence type="ECO:0000313" key="1">
    <source>
        <dbReference type="EMBL" id="NHN24953.1"/>
    </source>
</evidence>
<sequence>MNSFYIYRFEHKKNNENGENYDSSTTVIFCPGESINNTNLQTEIRLFYEKYHHTDEIIVIGGNNIKDELIENFITNQSDTFKYLHKVDKDYLASHLFVFAFNANGSLIPLNSKTISDNLEKKILNEGSQNIFINRGGFVESKGAHHFVFPSGKHCNKFLRTGNILLHSSEIYFIGFTLLKFYNVEKHNQIYCDTSSINTIAFSLIDLKRRLIGSENFKSIPIESFSSYTGLQSSKKINYPKALILISASTSGNILKKIKKNNRLAKKENMIILFYLGDEEAYIENENNILCNLTKNDVYNPTGIDYYDTYDSSDCIHCDSGSYPVNVMGDVFLLEKPKINPITLTVRDVPKDLSKFVYEFKSVELSKNNIFKVSYKENEREINKKYEIYFDFLEVIKDIKNKKYKAFSSKLDNYINQYIPSNTKYLIYLNDEGSKILAERILYKIKHNYNVKFLPEMISQDELDKINPKDIGSVVVVASCISNGKNLLYLSRSLRPIDGLRIIYFIGLTRTINEQHLNFLKSNLKQGRYGIETYTFINVYNFYMINQSIDTTWLREIEFLRNLKIFNEEKNNDKKIFNFLNSRINYLENGMNDQSRGMSNQIFYPNFIKEEELKLRKNFAFLSFNDLSQSDVYFTISSIINHLRNSNDLNRCLKQTEYVRNMIEPGNFNRFNDGIIQASILRIANKDELAYSLDYDLSKKMLDILSTMIKNYKTDQGEGLFEFIYALATQNLTLYKIHLIEICKMIKENINNNIYLFFILYIESKVIPNIIN</sequence>
<dbReference type="EMBL" id="VEVQ02000002">
    <property type="protein sequence ID" value="NHN24953.1"/>
    <property type="molecule type" value="Genomic_DNA"/>
</dbReference>
<dbReference type="RefSeq" id="WP_140960528.1">
    <property type="nucleotide sequence ID" value="NZ_VEVQ02000002.1"/>
</dbReference>
<reference evidence="2" key="1">
    <citation type="submission" date="2019-05" db="EMBL/GenBank/DDBJ databases">
        <title>Flavobacterium profundi sp. nov., isolated from a deep-sea seamount.</title>
        <authorList>
            <person name="Zhang D.-C."/>
        </authorList>
    </citation>
    <scope>NUCLEOTIDE SEQUENCE [LARGE SCALE GENOMIC DNA]</scope>
    <source>
        <strain evidence="2">EC11</strain>
    </source>
</reference>
<reference evidence="1 2" key="2">
    <citation type="submission" date="2019-05" db="EMBL/GenBank/DDBJ databases">
        <authorList>
            <person name="Lianzixin W."/>
        </authorList>
    </citation>
    <scope>NUCLEOTIDE SEQUENCE [LARGE SCALE GENOMIC DNA]</scope>
    <source>
        <strain evidence="1 2">EC11</strain>
    </source>
</reference>
<organism evidence="1 2">
    <name type="scientific">Flavobacterium jejuense</name>
    <dbReference type="NCBI Taxonomy" id="1544455"/>
    <lineage>
        <taxon>Bacteria</taxon>
        <taxon>Pseudomonadati</taxon>
        <taxon>Bacteroidota</taxon>
        <taxon>Flavobacteriia</taxon>
        <taxon>Flavobacteriales</taxon>
        <taxon>Flavobacteriaceae</taxon>
        <taxon>Flavobacterium</taxon>
    </lineage>
</organism>
<keyword evidence="2" id="KW-1185">Reference proteome</keyword>
<evidence type="ECO:0000313" key="2">
    <source>
        <dbReference type="Proteomes" id="UP000817854"/>
    </source>
</evidence>
<dbReference type="Proteomes" id="UP000817854">
    <property type="component" value="Unassembled WGS sequence"/>
</dbReference>
<proteinExistence type="predicted"/>